<reference evidence="2" key="2">
    <citation type="submission" date="2022-01" db="EMBL/GenBank/DDBJ databases">
        <authorList>
            <person name="Yamashiro T."/>
            <person name="Shiraishi A."/>
            <person name="Satake H."/>
            <person name="Nakayama K."/>
        </authorList>
    </citation>
    <scope>NUCLEOTIDE SEQUENCE</scope>
</reference>
<keyword evidence="3" id="KW-1185">Reference proteome</keyword>
<protein>
    <submittedName>
        <fullName evidence="2">Uncharacterized protein</fullName>
    </submittedName>
</protein>
<sequence>MKIPKGHSRTLETKCQDTRRSTSGSAQFLRDKLVSWSSKKQKSIAISHHRGMQHGHVWMLVLDTLDGSQPFSYGFAFNNYMYSDNQSALAICTIILWTYSPKALPRERFEFLPSRLGMKESTCADTMADMNILANDAPAEQAPTITPPTIIDDQILPLSKWVPIGKSNCVLDVQKSQRNPIFPIVVSLLKNTNFFRAFTASSTILAIYIQQFWDTMCFNSSTGLYSCQLDEQWFNLHKDLLRDALDITPTNDNNPFVAPPLSDTVIEYVNTMGYPYTLRNENLKLPTEDQVIIEEPASSTGTLSSLQNLDKELSFTNQFFIEKPQEEEPEKTNTESEVQSMVTVPIHQDTSSVPPITSSVIDLTVSHPVSTTIHAPLPTSTTIVTATTTTTSLPPPPPQPQ</sequence>
<evidence type="ECO:0000313" key="3">
    <source>
        <dbReference type="Proteomes" id="UP001151760"/>
    </source>
</evidence>
<proteinExistence type="predicted"/>
<comment type="caution">
    <text evidence="2">The sequence shown here is derived from an EMBL/GenBank/DDBJ whole genome shotgun (WGS) entry which is preliminary data.</text>
</comment>
<evidence type="ECO:0000313" key="2">
    <source>
        <dbReference type="EMBL" id="GJT87413.1"/>
    </source>
</evidence>
<name>A0ABQ5HJU5_9ASTR</name>
<feature type="region of interest" description="Disordered" evidence="1">
    <location>
        <begin position="1"/>
        <end position="24"/>
    </location>
</feature>
<dbReference type="Proteomes" id="UP001151760">
    <property type="component" value="Unassembled WGS sequence"/>
</dbReference>
<feature type="compositionally biased region" description="Basic and acidic residues" evidence="1">
    <location>
        <begin position="9"/>
        <end position="20"/>
    </location>
</feature>
<reference evidence="2" key="1">
    <citation type="journal article" date="2022" name="Int. J. Mol. Sci.">
        <title>Draft Genome of Tanacetum Coccineum: Genomic Comparison of Closely Related Tanacetum-Family Plants.</title>
        <authorList>
            <person name="Yamashiro T."/>
            <person name="Shiraishi A."/>
            <person name="Nakayama K."/>
            <person name="Satake H."/>
        </authorList>
    </citation>
    <scope>NUCLEOTIDE SEQUENCE</scope>
</reference>
<organism evidence="2 3">
    <name type="scientific">Tanacetum coccineum</name>
    <dbReference type="NCBI Taxonomy" id="301880"/>
    <lineage>
        <taxon>Eukaryota</taxon>
        <taxon>Viridiplantae</taxon>
        <taxon>Streptophyta</taxon>
        <taxon>Embryophyta</taxon>
        <taxon>Tracheophyta</taxon>
        <taxon>Spermatophyta</taxon>
        <taxon>Magnoliopsida</taxon>
        <taxon>eudicotyledons</taxon>
        <taxon>Gunneridae</taxon>
        <taxon>Pentapetalae</taxon>
        <taxon>asterids</taxon>
        <taxon>campanulids</taxon>
        <taxon>Asterales</taxon>
        <taxon>Asteraceae</taxon>
        <taxon>Asteroideae</taxon>
        <taxon>Anthemideae</taxon>
        <taxon>Anthemidinae</taxon>
        <taxon>Tanacetum</taxon>
    </lineage>
</organism>
<accession>A0ABQ5HJU5</accession>
<dbReference type="EMBL" id="BQNB010019637">
    <property type="protein sequence ID" value="GJT87413.1"/>
    <property type="molecule type" value="Genomic_DNA"/>
</dbReference>
<gene>
    <name evidence="2" type="ORF">Tco_1069130</name>
</gene>
<evidence type="ECO:0000256" key="1">
    <source>
        <dbReference type="SAM" id="MobiDB-lite"/>
    </source>
</evidence>